<dbReference type="InterPro" id="IPR029046">
    <property type="entry name" value="LolA/LolB/LppX"/>
</dbReference>
<dbReference type="Pfam" id="PF03550">
    <property type="entry name" value="LolB"/>
    <property type="match status" value="1"/>
</dbReference>
<dbReference type="AlphaFoldDB" id="A0A7Z2YCX7"/>
<evidence type="ECO:0000256" key="4">
    <source>
        <dbReference type="ARBA" id="ARBA00016202"/>
    </source>
</evidence>
<evidence type="ECO:0000256" key="11">
    <source>
        <dbReference type="ARBA" id="ARBA00023237"/>
    </source>
</evidence>
<organism evidence="15 16">
    <name type="scientific">Vibrio astriarenae</name>
    <dbReference type="NCBI Taxonomy" id="1481923"/>
    <lineage>
        <taxon>Bacteria</taxon>
        <taxon>Pseudomonadati</taxon>
        <taxon>Pseudomonadota</taxon>
        <taxon>Gammaproteobacteria</taxon>
        <taxon>Vibrionales</taxon>
        <taxon>Vibrionaceae</taxon>
        <taxon>Vibrio</taxon>
    </lineage>
</organism>
<comment type="subunit">
    <text evidence="3 13">Monomer.</text>
</comment>
<keyword evidence="6 14" id="KW-0732">Signal</keyword>
<keyword evidence="7 13" id="KW-0653">Protein transport</keyword>
<evidence type="ECO:0000256" key="9">
    <source>
        <dbReference type="ARBA" id="ARBA00023139"/>
    </source>
</evidence>
<dbReference type="GO" id="GO:0015031">
    <property type="term" value="P:protein transport"/>
    <property type="evidence" value="ECO:0007669"/>
    <property type="project" value="UniProtKB-KW"/>
</dbReference>
<dbReference type="Proteomes" id="UP000464262">
    <property type="component" value="Chromosome 1"/>
</dbReference>
<feature type="signal peptide" evidence="14">
    <location>
        <begin position="1"/>
        <end position="30"/>
    </location>
</feature>
<evidence type="ECO:0000256" key="13">
    <source>
        <dbReference type="HAMAP-Rule" id="MF_00233"/>
    </source>
</evidence>
<keyword evidence="5 13" id="KW-0813">Transport</keyword>
<feature type="chain" id="PRO_5030632442" description="Outer-membrane lipoprotein LolB" evidence="14">
    <location>
        <begin position="31"/>
        <end position="207"/>
    </location>
</feature>
<dbReference type="CDD" id="cd16326">
    <property type="entry name" value="LolB"/>
    <property type="match status" value="1"/>
</dbReference>
<keyword evidence="9" id="KW-0564">Palmitate</keyword>
<evidence type="ECO:0000256" key="14">
    <source>
        <dbReference type="SAM" id="SignalP"/>
    </source>
</evidence>
<protein>
    <recommendedName>
        <fullName evidence="4 13">Outer-membrane lipoprotein LolB</fullName>
    </recommendedName>
</protein>
<dbReference type="KEGG" id="vas:GT360_04195"/>
<evidence type="ECO:0000256" key="2">
    <source>
        <dbReference type="ARBA" id="ARBA00009696"/>
    </source>
</evidence>
<comment type="similarity">
    <text evidence="2 13">Belongs to the LolB family.</text>
</comment>
<evidence type="ECO:0000256" key="8">
    <source>
        <dbReference type="ARBA" id="ARBA00023136"/>
    </source>
</evidence>
<keyword evidence="10 13" id="KW-0143">Chaperone</keyword>
<dbReference type="HAMAP" id="MF_00233">
    <property type="entry name" value="LolB"/>
    <property type="match status" value="1"/>
</dbReference>
<evidence type="ECO:0000313" key="15">
    <source>
        <dbReference type="EMBL" id="QIA62761.1"/>
    </source>
</evidence>
<dbReference type="SUPFAM" id="SSF89392">
    <property type="entry name" value="Prokaryotic lipoproteins and lipoprotein localization factors"/>
    <property type="match status" value="1"/>
</dbReference>
<keyword evidence="11 13" id="KW-0998">Cell outer membrane</keyword>
<evidence type="ECO:0000256" key="7">
    <source>
        <dbReference type="ARBA" id="ARBA00022927"/>
    </source>
</evidence>
<evidence type="ECO:0000256" key="1">
    <source>
        <dbReference type="ARBA" id="ARBA00004459"/>
    </source>
</evidence>
<comment type="subcellular location">
    <subcellularLocation>
        <location evidence="1">Cell outer membrane</location>
        <topology evidence="1">Lipid-anchor</topology>
    </subcellularLocation>
</comment>
<name>A0A7Z2YCX7_9VIBR</name>
<keyword evidence="8 13" id="KW-0472">Membrane</keyword>
<dbReference type="NCBIfam" id="TIGR00548">
    <property type="entry name" value="lolB"/>
    <property type="match status" value="1"/>
</dbReference>
<keyword evidence="12 15" id="KW-0449">Lipoprotein</keyword>
<dbReference type="RefSeq" id="WP_164647656.1">
    <property type="nucleotide sequence ID" value="NZ_CP047475.1"/>
</dbReference>
<comment type="function">
    <text evidence="13">Plays a critical role in the incorporation of lipoproteins in the outer membrane after they are released by the LolA protein.</text>
</comment>
<accession>A0A7Z2YCX7</accession>
<sequence length="207" mass="22928">MNLITIFRRLSFISLVLVLINGCSSLPESATSVEWQSHQQKLQSIVNYRANGKLGYISPQERQSLNFDWREDAQSNRLTLRTILGQTALSVTSTPDGAEVTTMEGDTYTGNNAQQLIAQLTGLSIPADSLPSWLIGLPADADHYELTAENTLASLDKQIGGQFWRLTYSRYSDVDYAGETLPLPSRMTLTNGDTKLNIIISKWAISQ</sequence>
<keyword evidence="16" id="KW-1185">Reference proteome</keyword>
<gene>
    <name evidence="13 15" type="primary">lolB</name>
    <name evidence="15" type="ORF">GT360_04195</name>
</gene>
<proteinExistence type="inferred from homology"/>
<dbReference type="Gene3D" id="2.50.20.10">
    <property type="entry name" value="Lipoprotein localisation LolA/LolB/LppX"/>
    <property type="match status" value="1"/>
</dbReference>
<evidence type="ECO:0000256" key="10">
    <source>
        <dbReference type="ARBA" id="ARBA00023186"/>
    </source>
</evidence>
<dbReference type="GO" id="GO:0009279">
    <property type="term" value="C:cell outer membrane"/>
    <property type="evidence" value="ECO:0007669"/>
    <property type="project" value="UniProtKB-SubCell"/>
</dbReference>
<evidence type="ECO:0000256" key="6">
    <source>
        <dbReference type="ARBA" id="ARBA00022729"/>
    </source>
</evidence>
<evidence type="ECO:0000256" key="3">
    <source>
        <dbReference type="ARBA" id="ARBA00011245"/>
    </source>
</evidence>
<dbReference type="EMBL" id="CP047475">
    <property type="protein sequence ID" value="QIA62761.1"/>
    <property type="molecule type" value="Genomic_DNA"/>
</dbReference>
<evidence type="ECO:0000313" key="16">
    <source>
        <dbReference type="Proteomes" id="UP000464262"/>
    </source>
</evidence>
<dbReference type="GO" id="GO:0044874">
    <property type="term" value="P:lipoprotein localization to outer membrane"/>
    <property type="evidence" value="ECO:0007669"/>
    <property type="project" value="UniProtKB-UniRule"/>
</dbReference>
<dbReference type="InterPro" id="IPR004565">
    <property type="entry name" value="OM_lipoprot_LolB"/>
</dbReference>
<reference evidence="15 16" key="1">
    <citation type="submission" date="2020-01" db="EMBL/GenBank/DDBJ databases">
        <title>Whole genome and functional gene identification of agarase of Vibrio HN897.</title>
        <authorList>
            <person name="Liu Y."/>
            <person name="Zhao Z."/>
        </authorList>
    </citation>
    <scope>NUCLEOTIDE SEQUENCE [LARGE SCALE GENOMIC DNA]</scope>
    <source>
        <strain evidence="15 16">HN897</strain>
    </source>
</reference>
<evidence type="ECO:0000256" key="5">
    <source>
        <dbReference type="ARBA" id="ARBA00022448"/>
    </source>
</evidence>
<evidence type="ECO:0000256" key="12">
    <source>
        <dbReference type="ARBA" id="ARBA00023288"/>
    </source>
</evidence>